<dbReference type="InterPro" id="IPR011990">
    <property type="entry name" value="TPR-like_helical_dom_sf"/>
</dbReference>
<proteinExistence type="predicted"/>
<dbReference type="Gene3D" id="1.25.40.10">
    <property type="entry name" value="Tetratricopeptide repeat domain"/>
    <property type="match status" value="2"/>
</dbReference>
<feature type="DNA-binding region" description="OmpR/PhoB-type" evidence="2">
    <location>
        <begin position="18"/>
        <end position="116"/>
    </location>
</feature>
<evidence type="ECO:0000313" key="5">
    <source>
        <dbReference type="Proteomes" id="UP000001036"/>
    </source>
</evidence>
<dbReference type="GO" id="GO:0000160">
    <property type="term" value="P:phosphorelay signal transduction system"/>
    <property type="evidence" value="ECO:0007669"/>
    <property type="project" value="InterPro"/>
</dbReference>
<name>B3PJR7_CELJU</name>
<dbReference type="CDD" id="cd00383">
    <property type="entry name" value="trans_reg_C"/>
    <property type="match status" value="1"/>
</dbReference>
<dbReference type="eggNOG" id="COG0457">
    <property type="taxonomic scope" value="Bacteria"/>
</dbReference>
<evidence type="ECO:0000313" key="4">
    <source>
        <dbReference type="EMBL" id="ACE85910.1"/>
    </source>
</evidence>
<dbReference type="SUPFAM" id="SSF48452">
    <property type="entry name" value="TPR-like"/>
    <property type="match status" value="1"/>
</dbReference>
<dbReference type="OrthoDB" id="5693682at2"/>
<dbReference type="eggNOG" id="COG3710">
    <property type="taxonomic scope" value="Bacteria"/>
</dbReference>
<dbReference type="GO" id="GO:0006355">
    <property type="term" value="P:regulation of DNA-templated transcription"/>
    <property type="evidence" value="ECO:0007669"/>
    <property type="project" value="InterPro"/>
</dbReference>
<dbReference type="SMART" id="SM00862">
    <property type="entry name" value="Trans_reg_C"/>
    <property type="match status" value="1"/>
</dbReference>
<dbReference type="InterPro" id="IPR001867">
    <property type="entry name" value="OmpR/PhoB-type_DNA-bd"/>
</dbReference>
<gene>
    <name evidence="4" type="ordered locus">CJA_2277</name>
</gene>
<dbReference type="InterPro" id="IPR016032">
    <property type="entry name" value="Sig_transdc_resp-reg_C-effctor"/>
</dbReference>
<dbReference type="GO" id="GO:0003677">
    <property type="term" value="F:DNA binding"/>
    <property type="evidence" value="ECO:0007669"/>
    <property type="project" value="UniProtKB-UniRule"/>
</dbReference>
<sequence>MSQTSASPLKTYLPKHPAKVFAIDSWRLCVHSNSLSSGDQRVELEHRLVALLLMFIDHPGEVLEKERILATIWQGKVVNDDSLAVAISHLRKALGDNPRSPRYIKTIPGVGYQFIASAAPVEEAPATPAPVPEAAPLNPVIAERGYPHRRFPRSPGLWIPILLACLVLLTAWYARDEKKPVSSPDELLVLAGTQLASGQAEGWRQAIGSFRQVLKLQPRTAAAYLGIAQAKMWLLGEQLAQPAHCDEVIGLLDKAIQIDSSLVDAWRERGNAYFWCRRDTLTAEANYQRAMALAPEGDTAPMQLAQLRLAQGRFEESLALMDLARQHNPLNYSVPMVVWIYQMNRRQDLAWAELQRITRAEPDDRYYHVSAQRVLASMGREEESFAHWQWLMADAGFDDDKLQAVQAAFAEAGLSGVNRWLLETRDTADLGQYLPPLSWARYALAAGETTQALEFLEQAAALPQVPLLWIAVDPAYSTLSDEPRFRTLVTRLQKPVQTN</sequence>
<evidence type="ECO:0000256" key="1">
    <source>
        <dbReference type="ARBA" id="ARBA00023125"/>
    </source>
</evidence>
<evidence type="ECO:0000256" key="2">
    <source>
        <dbReference type="PROSITE-ProRule" id="PRU01091"/>
    </source>
</evidence>
<feature type="domain" description="OmpR/PhoB-type" evidence="3">
    <location>
        <begin position="18"/>
        <end position="116"/>
    </location>
</feature>
<dbReference type="Proteomes" id="UP000001036">
    <property type="component" value="Chromosome"/>
</dbReference>
<organism evidence="4 5">
    <name type="scientific">Cellvibrio japonicus (strain Ueda107)</name>
    <name type="common">Pseudomonas fluorescens subsp. cellulosa</name>
    <dbReference type="NCBI Taxonomy" id="498211"/>
    <lineage>
        <taxon>Bacteria</taxon>
        <taxon>Pseudomonadati</taxon>
        <taxon>Pseudomonadota</taxon>
        <taxon>Gammaproteobacteria</taxon>
        <taxon>Cellvibrionales</taxon>
        <taxon>Cellvibrionaceae</taxon>
        <taxon>Cellvibrio</taxon>
    </lineage>
</organism>
<accession>B3PJR7</accession>
<dbReference type="EMBL" id="CP000934">
    <property type="protein sequence ID" value="ACE85910.1"/>
    <property type="molecule type" value="Genomic_DNA"/>
</dbReference>
<reference evidence="4 5" key="1">
    <citation type="journal article" date="2008" name="J. Bacteriol.">
        <title>Insights into plant cell wall degradation from the genome sequence of the soil bacterium Cellvibrio japonicus.</title>
        <authorList>
            <person name="Deboy R.T."/>
            <person name="Mongodin E.F."/>
            <person name="Fouts D.E."/>
            <person name="Tailford L.E."/>
            <person name="Khouri H."/>
            <person name="Emerson J.B."/>
            <person name="Mohamoud Y."/>
            <person name="Watkins K."/>
            <person name="Henrissat B."/>
            <person name="Gilbert H.J."/>
            <person name="Nelson K.E."/>
        </authorList>
    </citation>
    <scope>NUCLEOTIDE SEQUENCE [LARGE SCALE GENOMIC DNA]</scope>
    <source>
        <strain evidence="4 5">Ueda107</strain>
    </source>
</reference>
<protein>
    <submittedName>
        <fullName evidence="4">Putative Transcriptional regulator CadC</fullName>
    </submittedName>
</protein>
<dbReference type="SUPFAM" id="SSF46894">
    <property type="entry name" value="C-terminal effector domain of the bipartite response regulators"/>
    <property type="match status" value="1"/>
</dbReference>
<dbReference type="RefSeq" id="WP_012487877.1">
    <property type="nucleotide sequence ID" value="NC_010995.1"/>
</dbReference>
<dbReference type="KEGG" id="cja:CJA_2277"/>
<dbReference type="STRING" id="498211.CJA_2277"/>
<evidence type="ECO:0000259" key="3">
    <source>
        <dbReference type="PROSITE" id="PS51755"/>
    </source>
</evidence>
<keyword evidence="5" id="KW-1185">Reference proteome</keyword>
<dbReference type="Pfam" id="PF00486">
    <property type="entry name" value="Trans_reg_C"/>
    <property type="match status" value="1"/>
</dbReference>
<dbReference type="InterPro" id="IPR036388">
    <property type="entry name" value="WH-like_DNA-bd_sf"/>
</dbReference>
<dbReference type="HOGENOM" id="CLU_545962_0_0_6"/>
<dbReference type="Gene3D" id="1.10.10.10">
    <property type="entry name" value="Winged helix-like DNA-binding domain superfamily/Winged helix DNA-binding domain"/>
    <property type="match status" value="1"/>
</dbReference>
<keyword evidence="1 2" id="KW-0238">DNA-binding</keyword>
<dbReference type="PROSITE" id="PS51755">
    <property type="entry name" value="OMPR_PHOB"/>
    <property type="match status" value="1"/>
</dbReference>
<dbReference type="AlphaFoldDB" id="B3PJR7"/>